<accession>A0ABN3YD47</accession>
<evidence type="ECO:0000256" key="4">
    <source>
        <dbReference type="ARBA" id="ARBA00022991"/>
    </source>
</evidence>
<evidence type="ECO:0000256" key="1">
    <source>
        <dbReference type="ARBA" id="ARBA00001974"/>
    </source>
</evidence>
<dbReference type="Proteomes" id="UP001501035">
    <property type="component" value="Unassembled WGS sequence"/>
</dbReference>
<evidence type="ECO:0000256" key="5">
    <source>
        <dbReference type="RuleBase" id="RU004182"/>
    </source>
</evidence>
<keyword evidence="4 5" id="KW-0157">Chromophore</keyword>
<feature type="domain" description="Cryptochrome/DNA photolyase FAD-binding" evidence="7">
    <location>
        <begin position="177"/>
        <end position="366"/>
    </location>
</feature>
<dbReference type="InterPro" id="IPR005101">
    <property type="entry name" value="Cryptochr/Photolyase_FAD-bd"/>
</dbReference>
<dbReference type="Pfam" id="PF03441">
    <property type="entry name" value="FAD_binding_7"/>
    <property type="match status" value="1"/>
</dbReference>
<name>A0ABN3YD47_9ACTN</name>
<dbReference type="Pfam" id="PF00875">
    <property type="entry name" value="DNA_photolyase"/>
    <property type="match status" value="1"/>
</dbReference>
<dbReference type="InterPro" id="IPR002081">
    <property type="entry name" value="Cryptochrome/DNA_photolyase_1"/>
</dbReference>
<evidence type="ECO:0000259" key="6">
    <source>
        <dbReference type="Pfam" id="PF00875"/>
    </source>
</evidence>
<dbReference type="InterPro" id="IPR018394">
    <property type="entry name" value="DNA_photolyase_1_CS_C"/>
</dbReference>
<comment type="cofactor">
    <cofactor evidence="1">
        <name>FAD</name>
        <dbReference type="ChEBI" id="CHEBI:57692"/>
    </cofactor>
</comment>
<dbReference type="PROSITE" id="PS00394">
    <property type="entry name" value="DNA_PHOTOLYASES_1_1"/>
    <property type="match status" value="1"/>
</dbReference>
<dbReference type="InterPro" id="IPR036155">
    <property type="entry name" value="Crypto/Photolyase_N_sf"/>
</dbReference>
<dbReference type="PRINTS" id="PR00147">
    <property type="entry name" value="DNAPHOTLYASE"/>
</dbReference>
<reference evidence="8 9" key="1">
    <citation type="journal article" date="2019" name="Int. J. Syst. Evol. Microbiol.">
        <title>The Global Catalogue of Microorganisms (GCM) 10K type strain sequencing project: providing services to taxonomists for standard genome sequencing and annotation.</title>
        <authorList>
            <consortium name="The Broad Institute Genomics Platform"/>
            <consortium name="The Broad Institute Genome Sequencing Center for Infectious Disease"/>
            <person name="Wu L."/>
            <person name="Ma J."/>
        </authorList>
    </citation>
    <scope>NUCLEOTIDE SEQUENCE [LARGE SCALE GENOMIC DNA]</scope>
    <source>
        <strain evidence="8 9">JCM 14234</strain>
    </source>
</reference>
<feature type="domain" description="Photolyase/cryptochrome alpha/beta" evidence="6">
    <location>
        <begin position="2"/>
        <end position="73"/>
    </location>
</feature>
<dbReference type="Gene3D" id="3.40.50.620">
    <property type="entry name" value="HUPs"/>
    <property type="match status" value="1"/>
</dbReference>
<gene>
    <name evidence="8" type="ORF">GCM10010528_04760</name>
</gene>
<evidence type="ECO:0000259" key="7">
    <source>
        <dbReference type="Pfam" id="PF03441"/>
    </source>
</evidence>
<dbReference type="SUPFAM" id="SSF48173">
    <property type="entry name" value="Cryptochrome/photolyase FAD-binding domain"/>
    <property type="match status" value="1"/>
</dbReference>
<dbReference type="Gene3D" id="1.25.40.80">
    <property type="match status" value="1"/>
</dbReference>
<evidence type="ECO:0000256" key="3">
    <source>
        <dbReference type="ARBA" id="ARBA00022827"/>
    </source>
</evidence>
<dbReference type="InterPro" id="IPR014729">
    <property type="entry name" value="Rossmann-like_a/b/a_fold"/>
</dbReference>
<keyword evidence="3 5" id="KW-0274">FAD</keyword>
<proteinExistence type="inferred from homology"/>
<dbReference type="InterPro" id="IPR036134">
    <property type="entry name" value="Crypto/Photolyase_FAD-like_sf"/>
</dbReference>
<protein>
    <submittedName>
        <fullName evidence="8">Deoxyribodipyrimidine photo-lyase</fullName>
    </submittedName>
</protein>
<dbReference type="SUPFAM" id="SSF52425">
    <property type="entry name" value="Cryptochrome/photolyase, N-terminal domain"/>
    <property type="match status" value="1"/>
</dbReference>
<dbReference type="Gene3D" id="1.10.579.10">
    <property type="entry name" value="DNA Cyclobutane Dipyrimidine Photolyase, subunit A, domain 3"/>
    <property type="match status" value="1"/>
</dbReference>
<dbReference type="InterPro" id="IPR006050">
    <property type="entry name" value="DNA_photolyase_N"/>
</dbReference>
<organism evidence="8 9">
    <name type="scientific">Gordonia defluvii</name>
    <dbReference type="NCBI Taxonomy" id="283718"/>
    <lineage>
        <taxon>Bacteria</taxon>
        <taxon>Bacillati</taxon>
        <taxon>Actinomycetota</taxon>
        <taxon>Actinomycetes</taxon>
        <taxon>Mycobacteriales</taxon>
        <taxon>Gordoniaceae</taxon>
        <taxon>Gordonia</taxon>
    </lineage>
</organism>
<comment type="similarity">
    <text evidence="5">Belongs to the DNA photolyase family.</text>
</comment>
<comment type="caution">
    <text evidence="8">The sequence shown here is derived from an EMBL/GenBank/DDBJ whole genome shotgun (WGS) entry which is preliminary data.</text>
</comment>
<evidence type="ECO:0000313" key="8">
    <source>
        <dbReference type="EMBL" id="GAA3025986.1"/>
    </source>
</evidence>
<dbReference type="PANTHER" id="PTHR11455">
    <property type="entry name" value="CRYPTOCHROME"/>
    <property type="match status" value="1"/>
</dbReference>
<sequence>MARELDVGAVHISADFTPYGIRRDHAVAVALGDVPLVPTGSPYAVAPGRVRKADGKPYKVFTPFRRAWLEHNWRPPALTSSETVNWVDPTGLDCAVPIPVGDDGGVDLPPAGEGAALSRWDAFSDDGLARYHVDRDRPDLDATTRLSPYLKFGCIHPRTLLADLDNHRGDGATALRSELGWREFYADVLYHRPDTLRANHNPRFDAIRYNTGATADAAFAAWTQGRTGFPIVDAGMRQLLAQGWVHNRVRMIVASFLTKDLHLPWWWGARHFMAHLVDGDLAANQHGWQWTAGSGTDAAPYFRVFNPTRQGEKFDPDGDYVRRWVPELRAVAGMQVHQLPGVRPPGYPDPIVDHAVERKEALARYREV</sequence>
<evidence type="ECO:0000313" key="9">
    <source>
        <dbReference type="Proteomes" id="UP001501035"/>
    </source>
</evidence>
<dbReference type="PANTHER" id="PTHR11455:SF9">
    <property type="entry name" value="CRYPTOCHROME CIRCADIAN CLOCK 5 ISOFORM X1"/>
    <property type="match status" value="1"/>
</dbReference>
<dbReference type="EMBL" id="BAAAVS010000005">
    <property type="protein sequence ID" value="GAA3025986.1"/>
    <property type="molecule type" value="Genomic_DNA"/>
</dbReference>
<keyword evidence="2 5" id="KW-0285">Flavoprotein</keyword>
<keyword evidence="9" id="KW-1185">Reference proteome</keyword>
<evidence type="ECO:0000256" key="2">
    <source>
        <dbReference type="ARBA" id="ARBA00022630"/>
    </source>
</evidence>